<accession>A0ABQ6J3R7</accession>
<dbReference type="InterPro" id="IPR009305">
    <property type="entry name" value="Mpo1-like"/>
</dbReference>
<evidence type="ECO:0000256" key="1">
    <source>
        <dbReference type="SAM" id="Phobius"/>
    </source>
</evidence>
<keyword evidence="1" id="KW-0812">Transmembrane</keyword>
<gene>
    <name evidence="2" type="ORF">GCM10025855_22960</name>
</gene>
<keyword evidence="3" id="KW-1185">Reference proteome</keyword>
<keyword evidence="1" id="KW-1133">Transmembrane helix</keyword>
<evidence type="ECO:0000313" key="2">
    <source>
        <dbReference type="EMBL" id="GMA82763.1"/>
    </source>
</evidence>
<dbReference type="PANTHER" id="PTHR34205:SF2">
    <property type="entry name" value="DUF962 DOMAIN-CONTAINING PROTEIN"/>
    <property type="match status" value="1"/>
</dbReference>
<dbReference type="EMBL" id="BSUY01000001">
    <property type="protein sequence ID" value="GMA82763.1"/>
    <property type="molecule type" value="Genomic_DNA"/>
</dbReference>
<dbReference type="PANTHER" id="PTHR34205">
    <property type="entry name" value="TRANSMEMBRANE PROTEIN"/>
    <property type="match status" value="1"/>
</dbReference>
<name>A0ABQ6J3R7_9GAMM</name>
<dbReference type="RefSeq" id="WP_220772678.1">
    <property type="nucleotide sequence ID" value="NZ_BPFC01000012.1"/>
</dbReference>
<comment type="caution">
    <text evidence="2">The sequence shown here is derived from an EMBL/GenBank/DDBJ whole genome shotgun (WGS) entry which is preliminary data.</text>
</comment>
<proteinExistence type="predicted"/>
<dbReference type="Pfam" id="PF06127">
    <property type="entry name" value="Mpo1-like"/>
    <property type="match status" value="1"/>
</dbReference>
<organism evidence="2 3">
    <name type="scientific">Shewanella glacialipiscicola</name>
    <dbReference type="NCBI Taxonomy" id="614069"/>
    <lineage>
        <taxon>Bacteria</taxon>
        <taxon>Pseudomonadati</taxon>
        <taxon>Pseudomonadota</taxon>
        <taxon>Gammaproteobacteria</taxon>
        <taxon>Alteromonadales</taxon>
        <taxon>Shewanellaceae</taxon>
        <taxon>Shewanella</taxon>
    </lineage>
</organism>
<sequence length="106" mass="12708">MRNSSRSVHSYRSFADFYPFYLSQHQTPICRQLHFAGSGLVLSLLTIAIFTQAWWLCWFIPFVGYGFAWVGHWVFEKNRPATFQYPFYSLMADWVMFAQMTRRIFK</sequence>
<keyword evidence="1" id="KW-0472">Membrane</keyword>
<reference evidence="3" key="1">
    <citation type="journal article" date="2019" name="Int. J. Syst. Evol. Microbiol.">
        <title>The Global Catalogue of Microorganisms (GCM) 10K type strain sequencing project: providing services to taxonomists for standard genome sequencing and annotation.</title>
        <authorList>
            <consortium name="The Broad Institute Genomics Platform"/>
            <consortium name="The Broad Institute Genome Sequencing Center for Infectious Disease"/>
            <person name="Wu L."/>
            <person name="Ma J."/>
        </authorList>
    </citation>
    <scope>NUCLEOTIDE SEQUENCE [LARGE SCALE GENOMIC DNA]</scope>
    <source>
        <strain evidence="3">NBRC 102030</strain>
    </source>
</reference>
<dbReference type="Proteomes" id="UP001157046">
    <property type="component" value="Unassembled WGS sequence"/>
</dbReference>
<feature type="transmembrane region" description="Helical" evidence="1">
    <location>
        <begin position="40"/>
        <end position="65"/>
    </location>
</feature>
<evidence type="ECO:0000313" key="3">
    <source>
        <dbReference type="Proteomes" id="UP001157046"/>
    </source>
</evidence>
<protein>
    <submittedName>
        <fullName evidence="2">Membrane protein</fullName>
    </submittedName>
</protein>